<organism evidence="1 2">
    <name type="scientific">Halteria grandinella</name>
    <dbReference type="NCBI Taxonomy" id="5974"/>
    <lineage>
        <taxon>Eukaryota</taxon>
        <taxon>Sar</taxon>
        <taxon>Alveolata</taxon>
        <taxon>Ciliophora</taxon>
        <taxon>Intramacronucleata</taxon>
        <taxon>Spirotrichea</taxon>
        <taxon>Stichotrichia</taxon>
        <taxon>Sporadotrichida</taxon>
        <taxon>Halteriidae</taxon>
        <taxon>Halteria</taxon>
    </lineage>
</organism>
<keyword evidence="2" id="KW-1185">Reference proteome</keyword>
<dbReference type="AlphaFoldDB" id="A0A8J8P252"/>
<sequence>MLSQRTNEMLRLQNRNVNPEQLQKLQRSDLQRILAKEPTTRNNFQSLEGPLKFNNTITNNLSQKRGSVPQSATNPYQKAVIKSATGSLGRDPYEKQVINPQAIIYGKLLQKNQKNKGVQKVNNYVDLS</sequence>
<gene>
    <name evidence="1" type="ORF">FGO68_gene9342</name>
</gene>
<protein>
    <submittedName>
        <fullName evidence="1">Uncharacterized protein</fullName>
    </submittedName>
</protein>
<evidence type="ECO:0000313" key="2">
    <source>
        <dbReference type="Proteomes" id="UP000785679"/>
    </source>
</evidence>
<accession>A0A8J8P252</accession>
<dbReference type="EMBL" id="RRYP01001778">
    <property type="protein sequence ID" value="TNV85498.1"/>
    <property type="molecule type" value="Genomic_DNA"/>
</dbReference>
<dbReference type="Proteomes" id="UP000785679">
    <property type="component" value="Unassembled WGS sequence"/>
</dbReference>
<name>A0A8J8P252_HALGN</name>
<proteinExistence type="predicted"/>
<evidence type="ECO:0000313" key="1">
    <source>
        <dbReference type="EMBL" id="TNV85498.1"/>
    </source>
</evidence>
<reference evidence="1" key="1">
    <citation type="submission" date="2019-06" db="EMBL/GenBank/DDBJ databases">
        <authorList>
            <person name="Zheng W."/>
        </authorList>
    </citation>
    <scope>NUCLEOTIDE SEQUENCE</scope>
    <source>
        <strain evidence="1">QDHG01</strain>
    </source>
</reference>
<comment type="caution">
    <text evidence="1">The sequence shown here is derived from an EMBL/GenBank/DDBJ whole genome shotgun (WGS) entry which is preliminary data.</text>
</comment>